<organism evidence="10 11">
    <name type="scientific">Cerrena zonata</name>
    <dbReference type="NCBI Taxonomy" id="2478898"/>
    <lineage>
        <taxon>Eukaryota</taxon>
        <taxon>Fungi</taxon>
        <taxon>Dikarya</taxon>
        <taxon>Basidiomycota</taxon>
        <taxon>Agaricomycotina</taxon>
        <taxon>Agaricomycetes</taxon>
        <taxon>Polyporales</taxon>
        <taxon>Cerrenaceae</taxon>
        <taxon>Cerrena</taxon>
    </lineage>
</organism>
<dbReference type="Gene3D" id="1.20.1250.20">
    <property type="entry name" value="MFS general substrate transporter like domains"/>
    <property type="match status" value="1"/>
</dbReference>
<feature type="domain" description="Major facilitator superfamily (MFS) profile" evidence="9">
    <location>
        <begin position="153"/>
        <end position="536"/>
    </location>
</feature>
<feature type="transmembrane region" description="Helical" evidence="8">
    <location>
        <begin position="478"/>
        <end position="501"/>
    </location>
</feature>
<comment type="caution">
    <text evidence="10">The sequence shown here is derived from an EMBL/GenBank/DDBJ whole genome shotgun (WGS) entry which is preliminary data.</text>
</comment>
<feature type="transmembrane region" description="Helical" evidence="8">
    <location>
        <begin position="360"/>
        <end position="382"/>
    </location>
</feature>
<dbReference type="InterPro" id="IPR051788">
    <property type="entry name" value="MFS_Transporter"/>
</dbReference>
<evidence type="ECO:0000256" key="8">
    <source>
        <dbReference type="SAM" id="Phobius"/>
    </source>
</evidence>
<dbReference type="GO" id="GO:0022857">
    <property type="term" value="F:transmembrane transporter activity"/>
    <property type="evidence" value="ECO:0007669"/>
    <property type="project" value="InterPro"/>
</dbReference>
<feature type="transmembrane region" description="Helical" evidence="8">
    <location>
        <begin position="271"/>
        <end position="291"/>
    </location>
</feature>
<dbReference type="PROSITE" id="PS50850">
    <property type="entry name" value="MFS"/>
    <property type="match status" value="1"/>
</dbReference>
<evidence type="ECO:0000256" key="4">
    <source>
        <dbReference type="ARBA" id="ARBA00022692"/>
    </source>
</evidence>
<feature type="transmembrane region" description="Helical" evidence="8">
    <location>
        <begin position="450"/>
        <end position="471"/>
    </location>
</feature>
<evidence type="ECO:0000256" key="7">
    <source>
        <dbReference type="SAM" id="MobiDB-lite"/>
    </source>
</evidence>
<evidence type="ECO:0000256" key="2">
    <source>
        <dbReference type="ARBA" id="ARBA00008335"/>
    </source>
</evidence>
<feature type="transmembrane region" description="Helical" evidence="8">
    <location>
        <begin position="240"/>
        <end position="259"/>
    </location>
</feature>
<feature type="transmembrane region" description="Helical" evidence="8">
    <location>
        <begin position="394"/>
        <end position="413"/>
    </location>
</feature>
<dbReference type="PANTHER" id="PTHR23514:SF3">
    <property type="entry name" value="BYPASS OF STOP CODON PROTEIN 6"/>
    <property type="match status" value="1"/>
</dbReference>
<keyword evidence="6 8" id="KW-0472">Membrane</keyword>
<dbReference type="AlphaFoldDB" id="A0AAW0FR28"/>
<keyword evidence="11" id="KW-1185">Reference proteome</keyword>
<dbReference type="InterPro" id="IPR020846">
    <property type="entry name" value="MFS_dom"/>
</dbReference>
<dbReference type="PANTHER" id="PTHR23514">
    <property type="entry name" value="BYPASS OF STOP CODON PROTEIN 6"/>
    <property type="match status" value="1"/>
</dbReference>
<evidence type="ECO:0000256" key="6">
    <source>
        <dbReference type="ARBA" id="ARBA00023136"/>
    </source>
</evidence>
<feature type="transmembrane region" description="Helical" evidence="8">
    <location>
        <begin position="425"/>
        <end position="444"/>
    </location>
</feature>
<dbReference type="Pfam" id="PF07690">
    <property type="entry name" value="MFS_1"/>
    <property type="match status" value="1"/>
</dbReference>
<feature type="transmembrane region" description="Helical" evidence="8">
    <location>
        <begin position="215"/>
        <end position="234"/>
    </location>
</feature>
<keyword evidence="3" id="KW-0813">Transport</keyword>
<dbReference type="SUPFAM" id="SSF103473">
    <property type="entry name" value="MFS general substrate transporter"/>
    <property type="match status" value="1"/>
</dbReference>
<dbReference type="Proteomes" id="UP001385951">
    <property type="component" value="Unassembled WGS sequence"/>
</dbReference>
<feature type="transmembrane region" description="Helical" evidence="8">
    <location>
        <begin position="513"/>
        <end position="532"/>
    </location>
</feature>
<dbReference type="InterPro" id="IPR036259">
    <property type="entry name" value="MFS_trans_sf"/>
</dbReference>
<feature type="transmembrane region" description="Helical" evidence="8">
    <location>
        <begin position="186"/>
        <end position="208"/>
    </location>
</feature>
<comment type="similarity">
    <text evidence="2">Belongs to the major facilitator superfamily.</text>
</comment>
<dbReference type="EMBL" id="JASBNA010000041">
    <property type="protein sequence ID" value="KAK7681380.1"/>
    <property type="molecule type" value="Genomic_DNA"/>
</dbReference>
<dbReference type="InterPro" id="IPR011701">
    <property type="entry name" value="MFS"/>
</dbReference>
<protein>
    <recommendedName>
        <fullName evidence="9">Major facilitator superfamily (MFS) profile domain-containing protein</fullName>
    </recommendedName>
</protein>
<proteinExistence type="inferred from homology"/>
<gene>
    <name evidence="10" type="ORF">QCA50_015472</name>
</gene>
<evidence type="ECO:0000256" key="5">
    <source>
        <dbReference type="ARBA" id="ARBA00022989"/>
    </source>
</evidence>
<feature type="transmembrane region" description="Helical" evidence="8">
    <location>
        <begin position="303"/>
        <end position="324"/>
    </location>
</feature>
<comment type="subcellular location">
    <subcellularLocation>
        <location evidence="1">Endomembrane system</location>
        <topology evidence="1">Multi-pass membrane protein</topology>
    </subcellularLocation>
</comment>
<evidence type="ECO:0000313" key="11">
    <source>
        <dbReference type="Proteomes" id="UP001385951"/>
    </source>
</evidence>
<keyword evidence="5 8" id="KW-1133">Transmembrane helix</keyword>
<dbReference type="GO" id="GO:0012505">
    <property type="term" value="C:endomembrane system"/>
    <property type="evidence" value="ECO:0007669"/>
    <property type="project" value="UniProtKB-SubCell"/>
</dbReference>
<accession>A0AAW0FR28</accession>
<dbReference type="GO" id="GO:0016020">
    <property type="term" value="C:membrane"/>
    <property type="evidence" value="ECO:0007669"/>
    <property type="project" value="TreeGrafter"/>
</dbReference>
<reference evidence="10 11" key="1">
    <citation type="submission" date="2022-09" db="EMBL/GenBank/DDBJ databases">
        <authorList>
            <person name="Palmer J.M."/>
        </authorList>
    </citation>
    <scope>NUCLEOTIDE SEQUENCE [LARGE SCALE GENOMIC DNA]</scope>
    <source>
        <strain evidence="10 11">DSM 7382</strain>
    </source>
</reference>
<keyword evidence="4 8" id="KW-0812">Transmembrane</keyword>
<feature type="region of interest" description="Disordered" evidence="7">
    <location>
        <begin position="72"/>
        <end position="100"/>
    </location>
</feature>
<evidence type="ECO:0000313" key="10">
    <source>
        <dbReference type="EMBL" id="KAK7681380.1"/>
    </source>
</evidence>
<name>A0AAW0FR28_9APHY</name>
<sequence length="539" mass="58167">MTHLPHASHTEQTQGADNQSLVKDNEAALSSSTIDLNKGFATSYILEVDHSSLPPPSSESIRRRYELRQKPMSTGDDIELSDLQPAPEGSQTPPLQKHPTGYGIALGSDDIELASGLPRTVASSIRMEDGSNTAVPVHPPSPTPQQRWKGRLHFFAVCFCFFLEGWNDSSTGPLLPTIQRSYNVGFSVVSLLFVFNCVGFLSGALMNVHLNDRFGFGKVIVFGAVCQLIAYVMLSPGGPFPLMCAAFCLAGFGISLQNAQGNGFVGGLKNATAGFGFLHGSYGLGAFVAPLAATNFAVRGQWYFHYLISAGLAILNTALLIYVFRFKGQDDIMAEAGHAAGEVDNTMENKYRQIMGIKTVHLLSVWALIYVGVEVTLGGWIVTFIEQKRGGNASAGYISSGFFGGLMLGRIALIWLNRKVGERRIMFIYALLAIQLEVTIWVVPSLIENALAISCIGFLLGPMFPIAMSYCTQVLPKWLLTGCLGWIGGFGQAGSAALPFATGLLASKFGIGSLQPFVVSMMSTLVVLWAFVPRVRRVD</sequence>
<evidence type="ECO:0000256" key="1">
    <source>
        <dbReference type="ARBA" id="ARBA00004127"/>
    </source>
</evidence>
<evidence type="ECO:0000259" key="9">
    <source>
        <dbReference type="PROSITE" id="PS50850"/>
    </source>
</evidence>
<evidence type="ECO:0000256" key="3">
    <source>
        <dbReference type="ARBA" id="ARBA00022448"/>
    </source>
</evidence>
<dbReference type="FunFam" id="1.20.1250.20:FF:000286">
    <property type="entry name" value="MFS efflux transporter"/>
    <property type="match status" value="1"/>
</dbReference>